<feature type="transmembrane region" description="Helical" evidence="7">
    <location>
        <begin position="34"/>
        <end position="55"/>
    </location>
</feature>
<organism evidence="9 10">
    <name type="scientific">Weissella paramesenteroides</name>
    <name type="common">Leuconostoc paramesenteroides</name>
    <dbReference type="NCBI Taxonomy" id="1249"/>
    <lineage>
        <taxon>Bacteria</taxon>
        <taxon>Bacillati</taxon>
        <taxon>Bacillota</taxon>
        <taxon>Bacilli</taxon>
        <taxon>Lactobacillales</taxon>
        <taxon>Lactobacillaceae</taxon>
        <taxon>Weissella</taxon>
    </lineage>
</organism>
<keyword evidence="4 7" id="KW-0812">Transmembrane</keyword>
<dbReference type="GO" id="GO:0005886">
    <property type="term" value="C:plasma membrane"/>
    <property type="evidence" value="ECO:0007669"/>
    <property type="project" value="UniProtKB-SubCell"/>
</dbReference>
<dbReference type="PANTHER" id="PTHR32322:SF18">
    <property type="entry name" value="S-ADENOSYLMETHIONINE_S-ADENOSYLHOMOCYSTEINE TRANSPORTER"/>
    <property type="match status" value="1"/>
</dbReference>
<evidence type="ECO:0000259" key="8">
    <source>
        <dbReference type="Pfam" id="PF00892"/>
    </source>
</evidence>
<dbReference type="Proteomes" id="UP001215461">
    <property type="component" value="Unassembled WGS sequence"/>
</dbReference>
<comment type="subcellular location">
    <subcellularLocation>
        <location evidence="1">Cell membrane</location>
        <topology evidence="1">Multi-pass membrane protein</topology>
    </subcellularLocation>
</comment>
<keyword evidence="6 7" id="KW-0472">Membrane</keyword>
<name>A0ABD4XLQ1_WEIPA</name>
<evidence type="ECO:0000313" key="9">
    <source>
        <dbReference type="EMBL" id="MDF8371641.1"/>
    </source>
</evidence>
<feature type="transmembrane region" description="Helical" evidence="7">
    <location>
        <begin position="272"/>
        <end position="290"/>
    </location>
</feature>
<comment type="similarity">
    <text evidence="2">Belongs to the EamA transporter family.</text>
</comment>
<evidence type="ECO:0000256" key="4">
    <source>
        <dbReference type="ARBA" id="ARBA00022692"/>
    </source>
</evidence>
<evidence type="ECO:0000256" key="3">
    <source>
        <dbReference type="ARBA" id="ARBA00022475"/>
    </source>
</evidence>
<dbReference type="SUPFAM" id="SSF103481">
    <property type="entry name" value="Multidrug resistance efflux transporter EmrE"/>
    <property type="match status" value="2"/>
</dbReference>
<evidence type="ECO:0000256" key="6">
    <source>
        <dbReference type="ARBA" id="ARBA00023136"/>
    </source>
</evidence>
<protein>
    <submittedName>
        <fullName evidence="9">EamA family transporter</fullName>
    </submittedName>
</protein>
<dbReference type="PANTHER" id="PTHR32322">
    <property type="entry name" value="INNER MEMBRANE TRANSPORTER"/>
    <property type="match status" value="1"/>
</dbReference>
<comment type="caution">
    <text evidence="9">The sequence shown here is derived from an EMBL/GenBank/DDBJ whole genome shotgun (WGS) entry which is preliminary data.</text>
</comment>
<sequence length="300" mass="32926">MAKNKGLFFIIVGGILWGASGTCAQILLHDTGLSTYWLTGMRLLCAGILLLIYSYLHTHQSIFTIWRSPKMASQLLIFSFIGMLPSQLAYFMAIKYGNAATGTILQFLGPIFILLFLIIRWHLKPSRTDILSVLLAFLGTFLLVTQGNITQLALSISAIVWGILSGLSQAFYTLLPGKLLKSYATELITGWAMLLGSIPFLPLLTSHAMPTFSLNSWLEIIFIIVFGTAIAYLFYLSSLNYLKPTTTSMLSAFEPLTATFLAVVFLGTPFSLVQILGGVLIIGVTFLQALSARKPINDHS</sequence>
<evidence type="ECO:0000313" key="10">
    <source>
        <dbReference type="Proteomes" id="UP001215461"/>
    </source>
</evidence>
<evidence type="ECO:0000256" key="1">
    <source>
        <dbReference type="ARBA" id="ARBA00004651"/>
    </source>
</evidence>
<dbReference type="AlphaFoldDB" id="A0ABD4XLQ1"/>
<dbReference type="InterPro" id="IPR050638">
    <property type="entry name" value="AA-Vitamin_Transporters"/>
</dbReference>
<feature type="transmembrane region" description="Helical" evidence="7">
    <location>
        <begin position="75"/>
        <end position="93"/>
    </location>
</feature>
<feature type="transmembrane region" description="Helical" evidence="7">
    <location>
        <begin position="217"/>
        <end position="236"/>
    </location>
</feature>
<feature type="transmembrane region" description="Helical" evidence="7">
    <location>
        <begin position="155"/>
        <end position="175"/>
    </location>
</feature>
<dbReference type="Pfam" id="PF00892">
    <property type="entry name" value="EamA"/>
    <property type="match status" value="2"/>
</dbReference>
<accession>A0ABD4XLQ1</accession>
<feature type="domain" description="EamA" evidence="8">
    <location>
        <begin position="5"/>
        <end position="144"/>
    </location>
</feature>
<evidence type="ECO:0000256" key="7">
    <source>
        <dbReference type="SAM" id="Phobius"/>
    </source>
</evidence>
<evidence type="ECO:0000256" key="2">
    <source>
        <dbReference type="ARBA" id="ARBA00007362"/>
    </source>
</evidence>
<feature type="transmembrane region" description="Helical" evidence="7">
    <location>
        <begin position="187"/>
        <end position="205"/>
    </location>
</feature>
<proteinExistence type="inferred from homology"/>
<keyword evidence="3" id="KW-1003">Cell membrane</keyword>
<dbReference type="InterPro" id="IPR000620">
    <property type="entry name" value="EamA_dom"/>
</dbReference>
<reference evidence="9 10" key="1">
    <citation type="submission" date="2020-03" db="EMBL/GenBank/DDBJ databases">
        <title>Comparative genomics of Weissella paramesenteroides.</title>
        <authorList>
            <person name="Kant R."/>
            <person name="Takala T."/>
            <person name="Saris P."/>
        </authorList>
    </citation>
    <scope>NUCLEOTIDE SEQUENCE [LARGE SCALE GENOMIC DNA]</scope>
    <source>
        <strain evidence="9 10">SJ27-4</strain>
    </source>
</reference>
<dbReference type="RefSeq" id="WP_277362444.1">
    <property type="nucleotide sequence ID" value="NZ_JAANXN010000011.1"/>
</dbReference>
<dbReference type="EMBL" id="JAANXN010000011">
    <property type="protein sequence ID" value="MDF8371641.1"/>
    <property type="molecule type" value="Genomic_DNA"/>
</dbReference>
<feature type="domain" description="EamA" evidence="8">
    <location>
        <begin position="157"/>
        <end position="287"/>
    </location>
</feature>
<gene>
    <name evidence="9" type="ORF">G9403_08330</name>
</gene>
<feature type="transmembrane region" description="Helical" evidence="7">
    <location>
        <begin position="99"/>
        <end position="118"/>
    </location>
</feature>
<keyword evidence="5 7" id="KW-1133">Transmembrane helix</keyword>
<dbReference type="InterPro" id="IPR037185">
    <property type="entry name" value="EmrE-like"/>
</dbReference>
<evidence type="ECO:0000256" key="5">
    <source>
        <dbReference type="ARBA" id="ARBA00022989"/>
    </source>
</evidence>
<feature type="transmembrane region" description="Helical" evidence="7">
    <location>
        <begin position="130"/>
        <end position="149"/>
    </location>
</feature>